<accession>A0A7C5SRU3</accession>
<dbReference type="InterPro" id="IPR013381">
    <property type="entry name" value="CRISPR-assoc_prot_Cse1"/>
</dbReference>
<evidence type="ECO:0000313" key="1">
    <source>
        <dbReference type="EMBL" id="HHO58148.1"/>
    </source>
</evidence>
<dbReference type="NCBIfam" id="TIGR02547">
    <property type="entry name" value="casA_cse1"/>
    <property type="match status" value="1"/>
</dbReference>
<gene>
    <name evidence="1" type="primary">casA</name>
    <name evidence="1" type="ORF">ENJ85_03150</name>
</gene>
<dbReference type="Proteomes" id="UP000886105">
    <property type="component" value="Unassembled WGS sequence"/>
</dbReference>
<comment type="caution">
    <text evidence="1">The sequence shown here is derived from an EMBL/GenBank/DDBJ whole genome shotgun (WGS) entry which is preliminary data.</text>
</comment>
<reference evidence="1" key="1">
    <citation type="journal article" date="2020" name="mSystems">
        <title>Genome- and Community-Level Interaction Insights into Carbon Utilization and Element Cycling Functions of Hydrothermarchaeota in Hydrothermal Sediment.</title>
        <authorList>
            <person name="Zhou Z."/>
            <person name="Liu Y."/>
            <person name="Xu W."/>
            <person name="Pan J."/>
            <person name="Luo Z.H."/>
            <person name="Li M."/>
        </authorList>
    </citation>
    <scope>NUCLEOTIDE SEQUENCE [LARGE SCALE GENOMIC DNA]</scope>
    <source>
        <strain evidence="1">HyVt-523</strain>
    </source>
</reference>
<protein>
    <submittedName>
        <fullName evidence="1">Type I-E CRISPR-associated protein Cse1/CasA</fullName>
    </submittedName>
</protein>
<dbReference type="AlphaFoldDB" id="A0A7C5SRU3"/>
<proteinExistence type="predicted"/>
<sequence length="385" mass="42492">MPTMNLLTEPLLRVRSGSAERALSLPALMAALGRESDVSLPGLQRHQADAFHVFLCYLAGAVLARAGEHDPIQDETFWREGLRALAGEAGDDAWTLVVEDLARPAFMQPPIPPREHGKLKLKATTPDALDLLPTAKNHDVKQARAAHAHPDEWVYALVSLQTMSGFFGRGNQGISRMNSGFGNRPVVELVRSLDPAPRWRDAVPRLLRHRQEILEGSNPWRFGPDGLVLVWLREWDGRTSLATGELDPCYVEVCRRIRLRAADGDPMHAEALPADSPRIAARELNGVVGDAWLPVDVTGSEQTSLTVSPQGLTADLLRRLLFADGLQMTSLHRPGPDWQGPLWLSVSVLVRGKGTTDGFHERELPIPAEARPRLFGPPQLRERFA</sequence>
<feature type="non-terminal residue" evidence="1">
    <location>
        <position position="385"/>
    </location>
</feature>
<name>A0A7C5SRU3_9DEIN</name>
<organism evidence="1">
    <name type="scientific">Oceanithermus profundus</name>
    <dbReference type="NCBI Taxonomy" id="187137"/>
    <lineage>
        <taxon>Bacteria</taxon>
        <taxon>Thermotogati</taxon>
        <taxon>Deinococcota</taxon>
        <taxon>Deinococci</taxon>
        <taxon>Thermales</taxon>
        <taxon>Thermaceae</taxon>
        <taxon>Oceanithermus</taxon>
    </lineage>
</organism>
<dbReference type="EMBL" id="DRNZ01000198">
    <property type="protein sequence ID" value="HHO58148.1"/>
    <property type="molecule type" value="Genomic_DNA"/>
</dbReference>